<dbReference type="AlphaFoldDB" id="D0W039"/>
<protein>
    <submittedName>
        <fullName evidence="11">ATP-dependent Clp protease ATP-binding subunit ClpA</fullName>
    </submittedName>
</protein>
<dbReference type="CDD" id="cd19499">
    <property type="entry name" value="RecA-like_ClpB_Hsp104-like"/>
    <property type="match status" value="1"/>
</dbReference>
<dbReference type="PANTHER" id="PTHR11638:SF111">
    <property type="entry name" value="ATP-DEPENDENT CLP PROTEASE ATP-BINDING SUBUNIT CLPA"/>
    <property type="match status" value="1"/>
</dbReference>
<dbReference type="InterPro" id="IPR001270">
    <property type="entry name" value="ClpA/B"/>
</dbReference>
<dbReference type="Pfam" id="PF00004">
    <property type="entry name" value="AAA"/>
    <property type="match status" value="1"/>
</dbReference>
<dbReference type="InterPro" id="IPR003593">
    <property type="entry name" value="AAA+_ATPase"/>
</dbReference>
<organism evidence="11 12">
    <name type="scientific">Neisseria cinerea ATCC 14685</name>
    <dbReference type="NCBI Taxonomy" id="546262"/>
    <lineage>
        <taxon>Bacteria</taxon>
        <taxon>Pseudomonadati</taxon>
        <taxon>Pseudomonadota</taxon>
        <taxon>Betaproteobacteria</taxon>
        <taxon>Neisseriales</taxon>
        <taxon>Neisseriaceae</taxon>
        <taxon>Neisseria</taxon>
    </lineage>
</organism>
<evidence type="ECO:0000313" key="12">
    <source>
        <dbReference type="Proteomes" id="UP000003294"/>
    </source>
</evidence>
<proteinExistence type="inferred from homology"/>
<evidence type="ECO:0000259" key="10">
    <source>
        <dbReference type="PROSITE" id="PS51903"/>
    </source>
</evidence>
<dbReference type="Gene3D" id="1.10.8.60">
    <property type="match status" value="2"/>
</dbReference>
<dbReference type="GO" id="GO:0005737">
    <property type="term" value="C:cytoplasm"/>
    <property type="evidence" value="ECO:0007669"/>
    <property type="project" value="TreeGrafter"/>
</dbReference>
<evidence type="ECO:0000313" key="11">
    <source>
        <dbReference type="EMBL" id="EEZ72572.1"/>
    </source>
</evidence>
<dbReference type="RefSeq" id="WP_003674447.1">
    <property type="nucleotide sequence ID" value="NZ_ACDY02000001.1"/>
</dbReference>
<keyword evidence="11" id="KW-0645">Protease</keyword>
<reference evidence="11 12" key="1">
    <citation type="submission" date="2009-10" db="EMBL/GenBank/DDBJ databases">
        <authorList>
            <person name="Weinstock G."/>
            <person name="Sodergren E."/>
            <person name="Clifton S."/>
            <person name="Fulton L."/>
            <person name="Fulton B."/>
            <person name="Courtney L."/>
            <person name="Fronick C."/>
            <person name="Harrison M."/>
            <person name="Strong C."/>
            <person name="Farmer C."/>
            <person name="Delahaunty K."/>
            <person name="Markovic C."/>
            <person name="Hall O."/>
            <person name="Minx P."/>
            <person name="Tomlinson C."/>
            <person name="Mitreva M."/>
            <person name="Nelson J."/>
            <person name="Hou S."/>
            <person name="Wollam A."/>
            <person name="Pepin K.H."/>
            <person name="Johnson M."/>
            <person name="Bhonagiri V."/>
            <person name="Nash W.E."/>
            <person name="Warren W."/>
            <person name="Chinwalla A."/>
            <person name="Mardis E.R."/>
            <person name="Wilson R.K."/>
        </authorList>
    </citation>
    <scope>NUCLEOTIDE SEQUENCE [LARGE SCALE GENOMIC DNA]</scope>
    <source>
        <strain evidence="11 12">ATCC 14685</strain>
    </source>
</reference>
<dbReference type="SUPFAM" id="SSF81923">
    <property type="entry name" value="Double Clp-N motif"/>
    <property type="match status" value="1"/>
</dbReference>
<dbReference type="InterPro" id="IPR036628">
    <property type="entry name" value="Clp_N_dom_sf"/>
</dbReference>
<dbReference type="NCBIfam" id="TIGR02639">
    <property type="entry name" value="ClpA"/>
    <property type="match status" value="1"/>
</dbReference>
<keyword evidence="4 8" id="KW-0067">ATP-binding</keyword>
<dbReference type="GO" id="GO:0006508">
    <property type="term" value="P:proteolysis"/>
    <property type="evidence" value="ECO:0007669"/>
    <property type="project" value="UniProtKB-KW"/>
</dbReference>
<dbReference type="SUPFAM" id="SSF52540">
    <property type="entry name" value="P-loop containing nucleoside triphosphate hydrolases"/>
    <property type="match status" value="2"/>
</dbReference>
<feature type="domain" description="Clp R" evidence="10">
    <location>
        <begin position="1"/>
        <end position="66"/>
    </location>
</feature>
<sequence length="763" mass="84459">MLAPELEQILQQLYREARKAHYEFISLEHLLLVLIEEDAAVPNVLKLCGADLKVVSEQLAASVAENTPLIPDHLLDTVETQPTLGFQRVIQRAMVHTQSAGKGLVEPLDVLVALMSETDSHAVYFLKLQSVTRFEVLRCIAHGSPDEDEDDGNYSSDGMDDDNENRTKPSKNPLSEYTVNLNAEVKAGRIDPLIGRKHEMERLVQILCRRRKNNPLLVGEAGVGKTALAEGLAHQIVNGDIPDALKDAEVYALDMGSLLAGTKYRGDFEARVKSVLKQLEKIPHAILFIDEIHTIIGAGSTSGGTMDASNLLKPALAKGSLRCIGATTYDEYRTIFDKDHALSRRFQKIDVVEPTVAETVQILRGLKPMFEAFHQVRYTQGALEAAAELSARYINERFLPDKAIDVMDEAGAAQRILPKSKQKKVIGKAQIETVIAKVARIPEKTVSHDDKQVLQFLGRDLKNMVYGQENAIDALVAAVKMSRSGLALPDKPIGSFLFSGPTGVGKTEVAKQLAYSMGVPLQRFDMSEYMERHAVSRLIGAPPGYVGFEQGGLLTEAVNKQPHCVLLLDEIEKAHPDIFNVLLQVMDAGKLTDNNGKSADFRNVILIMTTNAGAESLSRPSLGFTAKRERGDEMQAINKLFTPEFRNRLDAIIPFAPLSELIIAKVVDKFLLQLEHQLLDKKVEAEFTPALRKYLAEKGFDPQMGARPMHRLIQEKIRKPLADELLFGKLTDGGFVRIDWDAAKEEAVLKFKKSKVKPETETV</sequence>
<dbReference type="InterPro" id="IPR027417">
    <property type="entry name" value="P-loop_NTPase"/>
</dbReference>
<dbReference type="Pfam" id="PF10431">
    <property type="entry name" value="ClpB_D2-small"/>
    <property type="match status" value="1"/>
</dbReference>
<dbReference type="PANTHER" id="PTHR11638">
    <property type="entry name" value="ATP-DEPENDENT CLP PROTEASE"/>
    <property type="match status" value="1"/>
</dbReference>
<dbReference type="InterPro" id="IPR050130">
    <property type="entry name" value="ClpA_ClpB"/>
</dbReference>
<feature type="compositionally biased region" description="Acidic residues" evidence="9">
    <location>
        <begin position="146"/>
        <end position="163"/>
    </location>
</feature>
<dbReference type="FunFam" id="3.40.50.300:FF:000025">
    <property type="entry name" value="ATP-dependent Clp protease subunit"/>
    <property type="match status" value="1"/>
</dbReference>
<dbReference type="Pfam" id="PF07724">
    <property type="entry name" value="AAA_2"/>
    <property type="match status" value="1"/>
</dbReference>
<dbReference type="PROSITE" id="PS00870">
    <property type="entry name" value="CLPAB_1"/>
    <property type="match status" value="1"/>
</dbReference>
<dbReference type="InterPro" id="IPR018368">
    <property type="entry name" value="ClpA/B_CS1"/>
</dbReference>
<dbReference type="eggNOG" id="COG0542">
    <property type="taxonomic scope" value="Bacteria"/>
</dbReference>
<dbReference type="CDD" id="cd00009">
    <property type="entry name" value="AAA"/>
    <property type="match status" value="1"/>
</dbReference>
<dbReference type="PRINTS" id="PR00300">
    <property type="entry name" value="CLPPROTEASEA"/>
</dbReference>
<dbReference type="Pfam" id="PF02861">
    <property type="entry name" value="Clp_N"/>
    <property type="match status" value="1"/>
</dbReference>
<keyword evidence="11" id="KW-0378">Hydrolase</keyword>
<dbReference type="Gene3D" id="1.10.1780.10">
    <property type="entry name" value="Clp, N-terminal domain"/>
    <property type="match status" value="1"/>
</dbReference>
<dbReference type="GO" id="GO:0005524">
    <property type="term" value="F:ATP binding"/>
    <property type="evidence" value="ECO:0007669"/>
    <property type="project" value="UniProtKB-KW"/>
</dbReference>
<keyword evidence="2 7" id="KW-0677">Repeat</keyword>
<dbReference type="InterPro" id="IPR041546">
    <property type="entry name" value="ClpA/ClpB_AAA_lid"/>
</dbReference>
<dbReference type="InterPro" id="IPR013461">
    <property type="entry name" value="ClpA"/>
</dbReference>
<evidence type="ECO:0000256" key="6">
    <source>
        <dbReference type="ARBA" id="ARBA00025613"/>
    </source>
</evidence>
<gene>
    <name evidence="11" type="primary">clpA</name>
    <name evidence="11" type="ORF">NEICINOT_03002</name>
</gene>
<evidence type="ECO:0000256" key="2">
    <source>
        <dbReference type="ARBA" id="ARBA00022737"/>
    </source>
</evidence>
<evidence type="ECO:0000256" key="8">
    <source>
        <dbReference type="RuleBase" id="RU004432"/>
    </source>
</evidence>
<dbReference type="FunFam" id="1.10.8.60:FF:000011">
    <property type="entry name" value="ATP-dependent Clp protease ATP-binding subunit"/>
    <property type="match status" value="1"/>
</dbReference>
<comment type="similarity">
    <text evidence="1 8">Belongs to the ClpA/ClpB family.</text>
</comment>
<dbReference type="InterPro" id="IPR003959">
    <property type="entry name" value="ATPase_AAA_core"/>
</dbReference>
<evidence type="ECO:0000256" key="5">
    <source>
        <dbReference type="ARBA" id="ARBA00023186"/>
    </source>
</evidence>
<dbReference type="STRING" id="546262.NEICINOT_03002"/>
<dbReference type="PROSITE" id="PS00871">
    <property type="entry name" value="CLPAB_2"/>
    <property type="match status" value="1"/>
</dbReference>
<accession>D0W039</accession>
<dbReference type="Gene3D" id="3.40.50.300">
    <property type="entry name" value="P-loop containing nucleotide triphosphate hydrolases"/>
    <property type="match status" value="2"/>
</dbReference>
<dbReference type="SMART" id="SM00382">
    <property type="entry name" value="AAA"/>
    <property type="match status" value="2"/>
</dbReference>
<dbReference type="SMART" id="SM01086">
    <property type="entry name" value="ClpB_D2-small"/>
    <property type="match status" value="1"/>
</dbReference>
<dbReference type="GO" id="GO:0034605">
    <property type="term" value="P:cellular response to heat"/>
    <property type="evidence" value="ECO:0007669"/>
    <property type="project" value="TreeGrafter"/>
</dbReference>
<evidence type="ECO:0000256" key="9">
    <source>
        <dbReference type="SAM" id="MobiDB-lite"/>
    </source>
</evidence>
<keyword evidence="3 8" id="KW-0547">Nucleotide-binding</keyword>
<dbReference type="Pfam" id="PF17871">
    <property type="entry name" value="AAA_lid_9"/>
    <property type="match status" value="1"/>
</dbReference>
<comment type="function">
    <text evidence="6">Part of a stress-induced multi-chaperone system, it is involved in the recovery of the cell from heat-induced damage, in cooperation with DnaK, DnaJ and GrpE. Acts before DnaK, in the processing of protein aggregates. Protein binding stimulates the ATPase activity; ATP hydrolysis unfolds the denatured protein aggregates, which probably helps expose new hydrophobic binding sites on the surface of ClpB-bound aggregates, contributing to the solubilization and refolding of denatured protein aggregates by DnaK.</text>
</comment>
<comment type="caution">
    <text evidence="11">The sequence shown here is derived from an EMBL/GenBank/DDBJ whole genome shotgun (WGS) entry which is preliminary data.</text>
</comment>
<dbReference type="InterPro" id="IPR004176">
    <property type="entry name" value="Clp_R_N"/>
</dbReference>
<evidence type="ECO:0000256" key="4">
    <source>
        <dbReference type="ARBA" id="ARBA00022840"/>
    </source>
</evidence>
<feature type="region of interest" description="Disordered" evidence="9">
    <location>
        <begin position="145"/>
        <end position="175"/>
    </location>
</feature>
<name>D0W039_NEICI</name>
<evidence type="ECO:0000256" key="3">
    <source>
        <dbReference type="ARBA" id="ARBA00022741"/>
    </source>
</evidence>
<dbReference type="GO" id="GO:0016887">
    <property type="term" value="F:ATP hydrolysis activity"/>
    <property type="evidence" value="ECO:0007669"/>
    <property type="project" value="InterPro"/>
</dbReference>
<dbReference type="GO" id="GO:0043335">
    <property type="term" value="P:protein unfolding"/>
    <property type="evidence" value="ECO:0007669"/>
    <property type="project" value="InterPro"/>
</dbReference>
<evidence type="ECO:0000256" key="1">
    <source>
        <dbReference type="ARBA" id="ARBA00008675"/>
    </source>
</evidence>
<dbReference type="OrthoDB" id="9803641at2"/>
<dbReference type="InterPro" id="IPR019489">
    <property type="entry name" value="Clp_ATPase_C"/>
</dbReference>
<dbReference type="InterPro" id="IPR028299">
    <property type="entry name" value="ClpA/B_CS2"/>
</dbReference>
<dbReference type="Proteomes" id="UP000003294">
    <property type="component" value="Unassembled WGS sequence"/>
</dbReference>
<dbReference type="EMBL" id="ACDY02000001">
    <property type="protein sequence ID" value="EEZ72572.1"/>
    <property type="molecule type" value="Genomic_DNA"/>
</dbReference>
<dbReference type="GO" id="GO:0008233">
    <property type="term" value="F:peptidase activity"/>
    <property type="evidence" value="ECO:0007669"/>
    <property type="project" value="UniProtKB-KW"/>
</dbReference>
<dbReference type="PROSITE" id="PS51903">
    <property type="entry name" value="CLP_R"/>
    <property type="match status" value="1"/>
</dbReference>
<keyword evidence="5 8" id="KW-0143">Chaperone</keyword>
<evidence type="ECO:0000256" key="7">
    <source>
        <dbReference type="PROSITE-ProRule" id="PRU01251"/>
    </source>
</evidence>